<sequence length="309" mass="32953">MLRVKHAAALHGVDAVRSVPRLELEGIGDLDLAALGDARRDTLTIARSRIRGDAPPRATALRLVGFDGPVTADAETLEIMPASEECSLGPIGGTATELRVYNSNAVHTIELGGMPELRSLGLSCLPGLRALHGASACPRLKSASLYLVGLIEIPALPDTLEELSVDSDLEQASALAGLVRLRNLKVTASSPVRGLADAIVAMRELEHLALGRVPFAEVLPVLSRLPALRSLALCGYSLERVPDLDVLAPAIEVLSLEDCRGGFLEHDALARMPALRELRLAGSTLETFKSQLDPALRKRGVEVRFDRAL</sequence>
<dbReference type="KEGG" id="samy:DB32_006711"/>
<organism evidence="1 2">
    <name type="scientific">Sandaracinus amylolyticus</name>
    <dbReference type="NCBI Taxonomy" id="927083"/>
    <lineage>
        <taxon>Bacteria</taxon>
        <taxon>Pseudomonadati</taxon>
        <taxon>Myxococcota</taxon>
        <taxon>Polyangia</taxon>
        <taxon>Polyangiales</taxon>
        <taxon>Sandaracinaceae</taxon>
        <taxon>Sandaracinus</taxon>
    </lineage>
</organism>
<evidence type="ECO:0008006" key="3">
    <source>
        <dbReference type="Google" id="ProtNLM"/>
    </source>
</evidence>
<reference evidence="1 2" key="1">
    <citation type="submission" date="2015-03" db="EMBL/GenBank/DDBJ databases">
        <title>Genome assembly of Sandaracinus amylolyticus DSM 53668.</title>
        <authorList>
            <person name="Sharma G."/>
            <person name="Subramanian S."/>
        </authorList>
    </citation>
    <scope>NUCLEOTIDE SEQUENCE [LARGE SCALE GENOMIC DNA]</scope>
    <source>
        <strain evidence="1 2">DSM 53668</strain>
    </source>
</reference>
<name>A0A0F6W7M0_9BACT</name>
<protein>
    <recommendedName>
        <fullName evidence="3">Leucine-rich repeat domain-containing protein</fullName>
    </recommendedName>
</protein>
<dbReference type="RefSeq" id="WP_053236597.1">
    <property type="nucleotide sequence ID" value="NZ_CP011125.1"/>
</dbReference>
<dbReference type="InterPro" id="IPR032675">
    <property type="entry name" value="LRR_dom_sf"/>
</dbReference>
<keyword evidence="2" id="KW-1185">Reference proteome</keyword>
<proteinExistence type="predicted"/>
<dbReference type="Proteomes" id="UP000034883">
    <property type="component" value="Chromosome"/>
</dbReference>
<evidence type="ECO:0000313" key="1">
    <source>
        <dbReference type="EMBL" id="AKF09562.1"/>
    </source>
</evidence>
<evidence type="ECO:0000313" key="2">
    <source>
        <dbReference type="Proteomes" id="UP000034883"/>
    </source>
</evidence>
<dbReference type="AlphaFoldDB" id="A0A0F6W7M0"/>
<dbReference type="EMBL" id="CP011125">
    <property type="protein sequence ID" value="AKF09562.1"/>
    <property type="molecule type" value="Genomic_DNA"/>
</dbReference>
<dbReference type="Gene3D" id="3.80.10.10">
    <property type="entry name" value="Ribonuclease Inhibitor"/>
    <property type="match status" value="1"/>
</dbReference>
<accession>A0A0F6W7M0</accession>
<gene>
    <name evidence="1" type="ORF">DB32_006711</name>
</gene>
<dbReference type="SUPFAM" id="SSF52058">
    <property type="entry name" value="L domain-like"/>
    <property type="match status" value="1"/>
</dbReference>
<dbReference type="STRING" id="927083.DB32_006711"/>